<dbReference type="Proteomes" id="UP000182459">
    <property type="component" value="Chromosome"/>
</dbReference>
<dbReference type="Gene3D" id="3.20.20.70">
    <property type="entry name" value="Aldolase class I"/>
    <property type="match status" value="1"/>
</dbReference>
<evidence type="ECO:0000313" key="9">
    <source>
        <dbReference type="EMBL" id="APD49823.1"/>
    </source>
</evidence>
<evidence type="ECO:0000256" key="4">
    <source>
        <dbReference type="ARBA" id="ARBA00023002"/>
    </source>
</evidence>
<dbReference type="PROSITE" id="PS00557">
    <property type="entry name" value="FMN_HYDROXY_ACID_DH_1"/>
    <property type="match status" value="1"/>
</dbReference>
<reference evidence="9 10" key="1">
    <citation type="submission" date="2016-11" db="EMBL/GenBank/DDBJ databases">
        <authorList>
            <person name="Hagglund E."/>
            <person name="Bystrom M."/>
            <person name="Naslund J."/>
            <person name="Stenberg P."/>
            <person name="Sjodin A."/>
        </authorList>
    </citation>
    <scope>NUCLEOTIDE SEQUENCE [LARGE SCALE GENOMIC DNA]</scope>
    <source>
        <strain evidence="9 10">CCUG 58020</strain>
    </source>
</reference>
<dbReference type="GO" id="GO:0010181">
    <property type="term" value="F:FMN binding"/>
    <property type="evidence" value="ECO:0007669"/>
    <property type="project" value="InterPro"/>
</dbReference>
<feature type="binding site" evidence="7">
    <location>
        <position position="283"/>
    </location>
    <ligand>
        <name>glyoxylate</name>
        <dbReference type="ChEBI" id="CHEBI:36655"/>
    </ligand>
</feature>
<dbReference type="SUPFAM" id="SSF51395">
    <property type="entry name" value="FMN-linked oxidoreductases"/>
    <property type="match status" value="1"/>
</dbReference>
<feature type="binding site" evidence="7">
    <location>
        <position position="256"/>
    </location>
    <ligand>
        <name>FMN</name>
        <dbReference type="ChEBI" id="CHEBI:58210"/>
    </ligand>
</feature>
<evidence type="ECO:0000259" key="8">
    <source>
        <dbReference type="PROSITE" id="PS51349"/>
    </source>
</evidence>
<dbReference type="FunFam" id="3.20.20.70:FF:000029">
    <property type="entry name" value="L-lactate dehydrogenase"/>
    <property type="match status" value="1"/>
</dbReference>
<evidence type="ECO:0000313" key="10">
    <source>
        <dbReference type="Proteomes" id="UP000182459"/>
    </source>
</evidence>
<dbReference type="PIRSF" id="PIRSF000138">
    <property type="entry name" value="Al-hdrx_acd_dh"/>
    <property type="match status" value="1"/>
</dbReference>
<evidence type="ECO:0000256" key="5">
    <source>
        <dbReference type="ARBA" id="ARBA00024042"/>
    </source>
</evidence>
<feature type="binding site" evidence="7">
    <location>
        <position position="132"/>
    </location>
    <ligand>
        <name>glyoxylate</name>
        <dbReference type="ChEBI" id="CHEBI:36655"/>
    </ligand>
</feature>
<sequence>MKTNLTKITSLDDMRKVYHRRVPKMFVDYCESGSWQQQTLKNNQQDFSDYLFRQKVLTDIQNRSLKTKIIGQEYKMPLVFAPIGLLGMQYADGEIHAARAAEKFGIPFTLSTMSICSIEEVAKHTTKPFWFQLYMMRDRKFMANLIASAKHAGCNALVLTADLQMLGDRHADIKNGLTVPPKPTLKNLINLSTKLPWCLNMLKTSNRTFGNILNHAANKGGFASLGKWTNEQFDLSLNWSDVEWVKKQWDGPMIIKGIMDTEDAIMAQNTGADAVVVSNHGGRQLDGSPSSISVLEEIIDTVNSKLEVLIDSGIRCGQDLLKAKALGAKAGLIGRAMVYGVGAYGEKGAQRVLEIFYQEMDKTMALCGHTDINNVDKSILIKKKYLST</sequence>
<comment type="similarity">
    <text evidence="5">Belongs to the FMN-dependent alpha-hydroxy acid dehydrogenase family.</text>
</comment>
<feature type="binding site" evidence="7">
    <location>
        <position position="278"/>
    </location>
    <ligand>
        <name>FMN</name>
        <dbReference type="ChEBI" id="CHEBI:58210"/>
    </ligand>
</feature>
<feature type="binding site" evidence="7">
    <location>
        <position position="134"/>
    </location>
    <ligand>
        <name>glyoxylate</name>
        <dbReference type="ChEBI" id="CHEBI:36655"/>
    </ligand>
</feature>
<evidence type="ECO:0000256" key="1">
    <source>
        <dbReference type="ARBA" id="ARBA00001917"/>
    </source>
</evidence>
<feature type="active site" description="Proton acceptor" evidence="6">
    <location>
        <position position="280"/>
    </location>
</feature>
<feature type="binding site" evidence="7">
    <location>
        <position position="280"/>
    </location>
    <ligand>
        <name>glyoxylate</name>
        <dbReference type="ChEBI" id="CHEBI:36655"/>
    </ligand>
</feature>
<evidence type="ECO:0000256" key="7">
    <source>
        <dbReference type="PIRSR" id="PIRSR000138-2"/>
    </source>
</evidence>
<dbReference type="AlphaFoldDB" id="A0AAC9J8Y8"/>
<dbReference type="PROSITE" id="PS51349">
    <property type="entry name" value="FMN_HYDROXY_ACID_DH_2"/>
    <property type="match status" value="1"/>
</dbReference>
<dbReference type="Pfam" id="PF01070">
    <property type="entry name" value="FMN_dh"/>
    <property type="match status" value="1"/>
</dbReference>
<evidence type="ECO:0000256" key="3">
    <source>
        <dbReference type="ARBA" id="ARBA00022643"/>
    </source>
</evidence>
<keyword evidence="4" id="KW-0560">Oxidoreductase</keyword>
<dbReference type="CDD" id="cd02809">
    <property type="entry name" value="alpha_hydroxyacid_oxid_FMN"/>
    <property type="match status" value="1"/>
</dbReference>
<dbReference type="PANTHER" id="PTHR10578:SF107">
    <property type="entry name" value="2-HYDROXYACID OXIDASE 1"/>
    <property type="match status" value="1"/>
</dbReference>
<proteinExistence type="inferred from homology"/>
<keyword evidence="2 7" id="KW-0285">Flavoprotein</keyword>
<dbReference type="GO" id="GO:0005886">
    <property type="term" value="C:plasma membrane"/>
    <property type="evidence" value="ECO:0007669"/>
    <property type="project" value="TreeGrafter"/>
</dbReference>
<dbReference type="NCBIfam" id="NF008398">
    <property type="entry name" value="PRK11197.1"/>
    <property type="match status" value="1"/>
</dbReference>
<protein>
    <submittedName>
        <fullName evidence="9">Alpha-hydroxy-acid oxidizing enzyme</fullName>
    </submittedName>
</protein>
<feature type="binding site" evidence="7">
    <location>
        <position position="160"/>
    </location>
    <ligand>
        <name>FMN</name>
        <dbReference type="ChEBI" id="CHEBI:58210"/>
    </ligand>
</feature>
<feature type="binding site" evidence="7">
    <location>
        <position position="29"/>
    </location>
    <ligand>
        <name>glyoxylate</name>
        <dbReference type="ChEBI" id="CHEBI:36655"/>
    </ligand>
</feature>
<dbReference type="InterPro" id="IPR012133">
    <property type="entry name" value="Alpha-hydoxy_acid_DH_FMN"/>
</dbReference>
<dbReference type="KEGG" id="fhi:FSC454_01015"/>
<dbReference type="PANTHER" id="PTHR10578">
    <property type="entry name" value="S -2-HYDROXY-ACID OXIDASE-RELATED"/>
    <property type="match status" value="1"/>
</dbReference>
<dbReference type="InterPro" id="IPR037396">
    <property type="entry name" value="FMN_HAD"/>
</dbReference>
<feature type="binding site" evidence="7">
    <location>
        <begin position="334"/>
        <end position="335"/>
    </location>
    <ligand>
        <name>FMN</name>
        <dbReference type="ChEBI" id="CHEBI:58210"/>
    </ligand>
</feature>
<feature type="binding site" evidence="7">
    <location>
        <begin position="311"/>
        <end position="315"/>
    </location>
    <ligand>
        <name>FMN</name>
        <dbReference type="ChEBI" id="CHEBI:58210"/>
    </ligand>
</feature>
<keyword evidence="3 7" id="KW-0288">FMN</keyword>
<feature type="domain" description="FMN hydroxy acid dehydrogenase" evidence="8">
    <location>
        <begin position="3"/>
        <end position="385"/>
    </location>
</feature>
<evidence type="ECO:0000256" key="6">
    <source>
        <dbReference type="PIRSR" id="PIRSR000138-1"/>
    </source>
</evidence>
<evidence type="ECO:0000256" key="2">
    <source>
        <dbReference type="ARBA" id="ARBA00022630"/>
    </source>
</evidence>
<dbReference type="InterPro" id="IPR013785">
    <property type="entry name" value="Aldolase_TIM"/>
</dbReference>
<feature type="binding site" evidence="7">
    <location>
        <begin position="82"/>
        <end position="84"/>
    </location>
    <ligand>
        <name>FMN</name>
        <dbReference type="ChEBI" id="CHEBI:58210"/>
    </ligand>
</feature>
<comment type="cofactor">
    <cofactor evidence="1">
        <name>FMN</name>
        <dbReference type="ChEBI" id="CHEBI:58210"/>
    </cofactor>
</comment>
<dbReference type="InterPro" id="IPR008259">
    <property type="entry name" value="FMN_hydac_DH_AS"/>
</dbReference>
<gene>
    <name evidence="9" type="primary">lldD</name>
    <name evidence="9" type="ORF">FSC454_01015</name>
</gene>
<dbReference type="EMBL" id="CP018093">
    <property type="protein sequence ID" value="APD49823.1"/>
    <property type="molecule type" value="Genomic_DNA"/>
</dbReference>
<organism evidence="9 10">
    <name type="scientific">Francisella hispaniensis FSC454</name>
    <dbReference type="NCBI Taxonomy" id="1088883"/>
    <lineage>
        <taxon>Bacteria</taxon>
        <taxon>Pseudomonadati</taxon>
        <taxon>Pseudomonadota</taxon>
        <taxon>Gammaproteobacteria</taxon>
        <taxon>Thiotrichales</taxon>
        <taxon>Francisellaceae</taxon>
        <taxon>Francisella</taxon>
    </lineage>
</organism>
<feature type="binding site" evidence="7">
    <location>
        <position position="111"/>
    </location>
    <ligand>
        <name>FMN</name>
        <dbReference type="ChEBI" id="CHEBI:58210"/>
    </ligand>
</feature>
<accession>A0AAC9J8Y8</accession>
<dbReference type="InterPro" id="IPR000262">
    <property type="entry name" value="FMN-dep_DH"/>
</dbReference>
<keyword evidence="10" id="KW-1185">Reference proteome</keyword>
<dbReference type="GO" id="GO:0004459">
    <property type="term" value="F:L-lactate dehydrogenase (NAD+) activity"/>
    <property type="evidence" value="ECO:0007669"/>
    <property type="project" value="TreeGrafter"/>
</dbReference>
<dbReference type="GO" id="GO:0009060">
    <property type="term" value="P:aerobic respiration"/>
    <property type="evidence" value="ECO:0007669"/>
    <property type="project" value="TreeGrafter"/>
</dbReference>
<feature type="binding site" evidence="7">
    <location>
        <position position="169"/>
    </location>
    <ligand>
        <name>glyoxylate</name>
        <dbReference type="ChEBI" id="CHEBI:36655"/>
    </ligand>
</feature>
<dbReference type="RefSeq" id="WP_066045920.1">
    <property type="nucleotide sequence ID" value="NZ_CP018093.1"/>
</dbReference>
<name>A0AAC9J8Y8_9GAMM</name>